<dbReference type="AlphaFoldDB" id="K3WTK7"/>
<evidence type="ECO:0000313" key="3">
    <source>
        <dbReference type="Proteomes" id="UP000019132"/>
    </source>
</evidence>
<protein>
    <submittedName>
        <fullName evidence="2">Uncharacterized protein</fullName>
    </submittedName>
</protein>
<feature type="compositionally biased region" description="Low complexity" evidence="1">
    <location>
        <begin position="9"/>
        <end position="25"/>
    </location>
</feature>
<reference evidence="3" key="2">
    <citation type="submission" date="2010-04" db="EMBL/GenBank/DDBJ databases">
        <authorList>
            <person name="Buell R."/>
            <person name="Hamilton J."/>
            <person name="Hostetler J."/>
        </authorList>
    </citation>
    <scope>NUCLEOTIDE SEQUENCE [LARGE SCALE GENOMIC DNA]</scope>
    <source>
        <strain evidence="3">DAOM:BR144</strain>
    </source>
</reference>
<feature type="region of interest" description="Disordered" evidence="1">
    <location>
        <begin position="1"/>
        <end position="25"/>
    </location>
</feature>
<dbReference type="Proteomes" id="UP000019132">
    <property type="component" value="Unassembled WGS sequence"/>
</dbReference>
<dbReference type="VEuPathDB" id="FungiDB:PYU1_G008285"/>
<evidence type="ECO:0000256" key="1">
    <source>
        <dbReference type="SAM" id="MobiDB-lite"/>
    </source>
</evidence>
<accession>K3WTK7</accession>
<name>K3WTK7_GLOUD</name>
<feature type="region of interest" description="Disordered" evidence="1">
    <location>
        <begin position="40"/>
        <end position="92"/>
    </location>
</feature>
<proteinExistence type="predicted"/>
<sequence>MNSQEMPRANAAAASSPQQQEQLKQQIEQLRRKALLLTASTSSASADRASSRKRALVALGQGDQRWDGSESESDYVDDARAEDGDDEFASIGGPQAFKFPKLVHPVLRRQRAMVSEIDEYPAMPLLRRTPALVRALTKPSRVLSCARSRSVTQRFVQ</sequence>
<organism evidence="2 3">
    <name type="scientific">Globisporangium ultimum (strain ATCC 200006 / CBS 805.95 / DAOM BR144)</name>
    <name type="common">Pythium ultimum</name>
    <dbReference type="NCBI Taxonomy" id="431595"/>
    <lineage>
        <taxon>Eukaryota</taxon>
        <taxon>Sar</taxon>
        <taxon>Stramenopiles</taxon>
        <taxon>Oomycota</taxon>
        <taxon>Peronosporomycetes</taxon>
        <taxon>Pythiales</taxon>
        <taxon>Pythiaceae</taxon>
        <taxon>Globisporangium</taxon>
    </lineage>
</organism>
<dbReference type="InParanoid" id="K3WTK7"/>
<keyword evidence="3" id="KW-1185">Reference proteome</keyword>
<reference evidence="3" key="1">
    <citation type="journal article" date="2010" name="Genome Biol.">
        <title>Genome sequence of the necrotrophic plant pathogen Pythium ultimum reveals original pathogenicity mechanisms and effector repertoire.</title>
        <authorList>
            <person name="Levesque C.A."/>
            <person name="Brouwer H."/>
            <person name="Cano L."/>
            <person name="Hamilton J.P."/>
            <person name="Holt C."/>
            <person name="Huitema E."/>
            <person name="Raffaele S."/>
            <person name="Robideau G.P."/>
            <person name="Thines M."/>
            <person name="Win J."/>
            <person name="Zerillo M.M."/>
            <person name="Beakes G.W."/>
            <person name="Boore J.L."/>
            <person name="Busam D."/>
            <person name="Dumas B."/>
            <person name="Ferriera S."/>
            <person name="Fuerstenberg S.I."/>
            <person name="Gachon C.M."/>
            <person name="Gaulin E."/>
            <person name="Govers F."/>
            <person name="Grenville-Briggs L."/>
            <person name="Horner N."/>
            <person name="Hostetler J."/>
            <person name="Jiang R.H."/>
            <person name="Johnson J."/>
            <person name="Krajaejun T."/>
            <person name="Lin H."/>
            <person name="Meijer H.J."/>
            <person name="Moore B."/>
            <person name="Morris P."/>
            <person name="Phuntmart V."/>
            <person name="Puiu D."/>
            <person name="Shetty J."/>
            <person name="Stajich J.E."/>
            <person name="Tripathy S."/>
            <person name="Wawra S."/>
            <person name="van West P."/>
            <person name="Whitty B.R."/>
            <person name="Coutinho P.M."/>
            <person name="Henrissat B."/>
            <person name="Martin F."/>
            <person name="Thomas P.D."/>
            <person name="Tyler B.M."/>
            <person name="De Vries R.P."/>
            <person name="Kamoun S."/>
            <person name="Yandell M."/>
            <person name="Tisserat N."/>
            <person name="Buell C.R."/>
        </authorList>
    </citation>
    <scope>NUCLEOTIDE SEQUENCE</scope>
    <source>
        <strain evidence="3">DAOM:BR144</strain>
    </source>
</reference>
<evidence type="ECO:0000313" key="2">
    <source>
        <dbReference type="EnsemblProtists" id="PYU1_T008301"/>
    </source>
</evidence>
<dbReference type="HOGENOM" id="CLU_1849110_0_0_1"/>
<reference evidence="2" key="3">
    <citation type="submission" date="2015-02" db="UniProtKB">
        <authorList>
            <consortium name="EnsemblProtists"/>
        </authorList>
    </citation>
    <scope>IDENTIFICATION</scope>
    <source>
        <strain evidence="2">DAOM BR144</strain>
    </source>
</reference>
<dbReference type="EnsemblProtists" id="PYU1_T008301">
    <property type="protein sequence ID" value="PYU1_T008301"/>
    <property type="gene ID" value="PYU1_G008285"/>
</dbReference>
<dbReference type="EMBL" id="GL376619">
    <property type="status" value="NOT_ANNOTATED_CDS"/>
    <property type="molecule type" value="Genomic_DNA"/>
</dbReference>